<reference evidence="1 2" key="1">
    <citation type="journal article" date="2023" name="Hortic Res">
        <title>Pangenome of water caltrop reveals structural variations and asymmetric subgenome divergence after allopolyploidization.</title>
        <authorList>
            <person name="Zhang X."/>
            <person name="Chen Y."/>
            <person name="Wang L."/>
            <person name="Yuan Y."/>
            <person name="Fang M."/>
            <person name="Shi L."/>
            <person name="Lu R."/>
            <person name="Comes H.P."/>
            <person name="Ma Y."/>
            <person name="Chen Y."/>
            <person name="Huang G."/>
            <person name="Zhou Y."/>
            <person name="Zheng Z."/>
            <person name="Qiu Y."/>
        </authorList>
    </citation>
    <scope>NUCLEOTIDE SEQUENCE [LARGE SCALE GENOMIC DNA]</scope>
    <source>
        <tissue evidence="1">Roots</tissue>
    </source>
</reference>
<evidence type="ECO:0008006" key="3">
    <source>
        <dbReference type="Google" id="ProtNLM"/>
    </source>
</evidence>
<evidence type="ECO:0000313" key="1">
    <source>
        <dbReference type="EMBL" id="KAK4756771.1"/>
    </source>
</evidence>
<name>A0AAN7JZN0_9MYRT</name>
<protein>
    <recommendedName>
        <fullName evidence="3">DUF674 domain-containing protein</fullName>
    </recommendedName>
</protein>
<dbReference type="EMBL" id="JAXIOK010000013">
    <property type="protein sequence ID" value="KAK4756771.1"/>
    <property type="molecule type" value="Genomic_DNA"/>
</dbReference>
<dbReference type="PANTHER" id="PTHR33103">
    <property type="entry name" value="OS01G0153900 PROTEIN"/>
    <property type="match status" value="1"/>
</dbReference>
<dbReference type="InterPro" id="IPR007750">
    <property type="entry name" value="DUF674"/>
</dbReference>
<dbReference type="PANTHER" id="PTHR33103:SF19">
    <property type="entry name" value="OS09G0544700 PROTEIN"/>
    <property type="match status" value="1"/>
</dbReference>
<dbReference type="AlphaFoldDB" id="A0AAN7JZN0"/>
<sequence>MAEPAEKKVKVKLPVDTKYNVVLFAEAGKDFIDFLFHILSMPVGAVVRLIGKSGMVGSLGNLYDSIEKLDDTYCIKPSSSFGYSDVKNRLLKPRIPSYSGTTEKSGDITPALLPREPISYDDSQNVAYYRCPPTNYSTCCYVSLNPSATCPNCEDVMSKLMTLVDVPARQVLVVAPESEGYVKGVMTYMVMDDLSVSTMSNISCITLLDKFKVAHLSCLGEKVIELGTNEGLALLKASFQSKTVLTDVFLKGKK</sequence>
<dbReference type="Pfam" id="PF05056">
    <property type="entry name" value="DUF674"/>
    <property type="match status" value="1"/>
</dbReference>
<gene>
    <name evidence="1" type="ORF">SAY87_006898</name>
</gene>
<accession>A0AAN7JZN0</accession>
<proteinExistence type="predicted"/>
<comment type="caution">
    <text evidence="1">The sequence shown here is derived from an EMBL/GenBank/DDBJ whole genome shotgun (WGS) entry which is preliminary data.</text>
</comment>
<keyword evidence="2" id="KW-1185">Reference proteome</keyword>
<dbReference type="Proteomes" id="UP001345219">
    <property type="component" value="Chromosome 6"/>
</dbReference>
<organism evidence="1 2">
    <name type="scientific">Trapa incisa</name>
    <dbReference type="NCBI Taxonomy" id="236973"/>
    <lineage>
        <taxon>Eukaryota</taxon>
        <taxon>Viridiplantae</taxon>
        <taxon>Streptophyta</taxon>
        <taxon>Embryophyta</taxon>
        <taxon>Tracheophyta</taxon>
        <taxon>Spermatophyta</taxon>
        <taxon>Magnoliopsida</taxon>
        <taxon>eudicotyledons</taxon>
        <taxon>Gunneridae</taxon>
        <taxon>Pentapetalae</taxon>
        <taxon>rosids</taxon>
        <taxon>malvids</taxon>
        <taxon>Myrtales</taxon>
        <taxon>Lythraceae</taxon>
        <taxon>Trapa</taxon>
    </lineage>
</organism>
<evidence type="ECO:0000313" key="2">
    <source>
        <dbReference type="Proteomes" id="UP001345219"/>
    </source>
</evidence>